<dbReference type="Pfam" id="PF11322">
    <property type="entry name" value="DUF3124"/>
    <property type="match status" value="1"/>
</dbReference>
<protein>
    <recommendedName>
        <fullName evidence="3">DUF3124 domain-containing protein</fullName>
    </recommendedName>
</protein>
<accession>A0A5K7ZFR4</accession>
<name>A0A5K7ZFR4_9BACT</name>
<dbReference type="AlphaFoldDB" id="A0A5K7ZFR4"/>
<gene>
    <name evidence="1" type="ORF">DSCW_64160</name>
</gene>
<organism evidence="1 2">
    <name type="scientific">Desulfosarcina widdelii</name>
    <dbReference type="NCBI Taxonomy" id="947919"/>
    <lineage>
        <taxon>Bacteria</taxon>
        <taxon>Pseudomonadati</taxon>
        <taxon>Thermodesulfobacteriota</taxon>
        <taxon>Desulfobacteria</taxon>
        <taxon>Desulfobacterales</taxon>
        <taxon>Desulfosarcinaceae</taxon>
        <taxon>Desulfosarcina</taxon>
    </lineage>
</organism>
<sequence>MARYFTPGFILAFLVVSLAIVFGGPIRPATAKMSLFKGQTVYVPVYSHIYSGDRERPFYLAATLSIRNTDRNHGVIITAVDYYDSDGKFLKHYLEQPISLGAMATLRYVVPESDKSGGSGAKFIIQWRSEHPVAEPLIESVMISTKTQQGISFTSRGRVLEAVIP</sequence>
<evidence type="ECO:0000313" key="2">
    <source>
        <dbReference type="Proteomes" id="UP000427769"/>
    </source>
</evidence>
<evidence type="ECO:0000313" key="1">
    <source>
        <dbReference type="EMBL" id="BBO78999.1"/>
    </source>
</evidence>
<dbReference type="EMBL" id="AP021875">
    <property type="protein sequence ID" value="BBO78999.1"/>
    <property type="molecule type" value="Genomic_DNA"/>
</dbReference>
<dbReference type="KEGG" id="dwd:DSCW_64160"/>
<dbReference type="OrthoDB" id="283474at2"/>
<dbReference type="InterPro" id="IPR021471">
    <property type="entry name" value="DUF3124"/>
</dbReference>
<proteinExistence type="predicted"/>
<reference evidence="1 2" key="1">
    <citation type="submission" date="2019-11" db="EMBL/GenBank/DDBJ databases">
        <title>Comparative genomics of hydrocarbon-degrading Desulfosarcina strains.</title>
        <authorList>
            <person name="Watanabe M."/>
            <person name="Kojima H."/>
            <person name="Fukui M."/>
        </authorList>
    </citation>
    <scope>NUCLEOTIDE SEQUENCE [LARGE SCALE GENOMIC DNA]</scope>
    <source>
        <strain evidence="1 2">PP31</strain>
    </source>
</reference>
<evidence type="ECO:0008006" key="3">
    <source>
        <dbReference type="Google" id="ProtNLM"/>
    </source>
</evidence>
<keyword evidence="2" id="KW-1185">Reference proteome</keyword>
<dbReference type="Proteomes" id="UP000427769">
    <property type="component" value="Chromosome"/>
</dbReference>